<accession>A0ABP0INX6</accession>
<reference evidence="1 2" key="1">
    <citation type="submission" date="2024-02" db="EMBL/GenBank/DDBJ databases">
        <authorList>
            <person name="Chen Y."/>
            <person name="Shah S."/>
            <person name="Dougan E. K."/>
            <person name="Thang M."/>
            <person name="Chan C."/>
        </authorList>
    </citation>
    <scope>NUCLEOTIDE SEQUENCE [LARGE SCALE GENOMIC DNA]</scope>
</reference>
<dbReference type="Proteomes" id="UP001642484">
    <property type="component" value="Unassembled WGS sequence"/>
</dbReference>
<gene>
    <name evidence="1" type="ORF">CCMP2556_LOCUS7193</name>
</gene>
<protein>
    <submittedName>
        <fullName evidence="1">Uncharacterized protein</fullName>
    </submittedName>
</protein>
<dbReference type="EMBL" id="CAXAMN010003158">
    <property type="protein sequence ID" value="CAK9003192.1"/>
    <property type="molecule type" value="Genomic_DNA"/>
</dbReference>
<organism evidence="1 2">
    <name type="scientific">Durusdinium trenchii</name>
    <dbReference type="NCBI Taxonomy" id="1381693"/>
    <lineage>
        <taxon>Eukaryota</taxon>
        <taxon>Sar</taxon>
        <taxon>Alveolata</taxon>
        <taxon>Dinophyceae</taxon>
        <taxon>Suessiales</taxon>
        <taxon>Symbiodiniaceae</taxon>
        <taxon>Durusdinium</taxon>
    </lineage>
</organism>
<sequence>MIYRVTAALIMMSTLNIPWFVEQPGSSLMEHRPAFQHLCKRFTVYKVFIWLGAYGGDCPKPTLIYSNFKFIEKLFLPLPADKVWEAETSIKYVDSSGQHRVSGGRDLKSTQAYPRLFGHAVAQLFLSERDAVRQAIAERKTLGLVADCVSSEWSKEEWANLDQKD</sequence>
<evidence type="ECO:0000313" key="1">
    <source>
        <dbReference type="EMBL" id="CAK9003192.1"/>
    </source>
</evidence>
<comment type="caution">
    <text evidence="1">The sequence shown here is derived from an EMBL/GenBank/DDBJ whole genome shotgun (WGS) entry which is preliminary data.</text>
</comment>
<name>A0ABP0INX6_9DINO</name>
<proteinExistence type="predicted"/>
<evidence type="ECO:0000313" key="2">
    <source>
        <dbReference type="Proteomes" id="UP001642484"/>
    </source>
</evidence>
<keyword evidence="2" id="KW-1185">Reference proteome</keyword>